<comment type="caution">
    <text evidence="1">The sequence shown here is derived from an EMBL/GenBank/DDBJ whole genome shotgun (WGS) entry which is preliminary data.</text>
</comment>
<proteinExistence type="predicted"/>
<reference evidence="1" key="1">
    <citation type="submission" date="2022-06" db="EMBL/GenBank/DDBJ databases">
        <title>Aquibacillus sp. a new bacterium isolated from soil saline samples.</title>
        <authorList>
            <person name="Galisteo C."/>
            <person name="De La Haba R."/>
            <person name="Sanchez-Porro C."/>
            <person name="Ventosa A."/>
        </authorList>
    </citation>
    <scope>NUCLEOTIDE SEQUENCE</scope>
    <source>
        <strain evidence="1">3ASR75-54</strain>
    </source>
</reference>
<accession>A0A9X3WEJ6</accession>
<dbReference type="AlphaFoldDB" id="A0A9X3WEJ6"/>
<dbReference type="EMBL" id="JAMQKC010000001">
    <property type="protein sequence ID" value="MDC3415606.1"/>
    <property type="molecule type" value="Genomic_DNA"/>
</dbReference>
<sequence length="82" mass="9775">MKSTTFDRKLWNLSSFEKVSYNKCNQIFTVYFHNGSQIDFSEVTEETVFQFVISIDKENYLQSHLLVNFPYIQYTTRVSKLS</sequence>
<dbReference type="RefSeq" id="WP_272444563.1">
    <property type="nucleotide sequence ID" value="NZ_JAMQKC010000001.1"/>
</dbReference>
<keyword evidence="2" id="KW-1185">Reference proteome</keyword>
<evidence type="ECO:0000313" key="1">
    <source>
        <dbReference type="EMBL" id="MDC3415606.1"/>
    </source>
</evidence>
<dbReference type="Proteomes" id="UP001145069">
    <property type="component" value="Unassembled WGS sequence"/>
</dbReference>
<name>A0A9X3WEJ6_9BACI</name>
<organism evidence="1 2">
    <name type="scientific">Aquibacillus salsiterrae</name>
    <dbReference type="NCBI Taxonomy" id="2950439"/>
    <lineage>
        <taxon>Bacteria</taxon>
        <taxon>Bacillati</taxon>
        <taxon>Bacillota</taxon>
        <taxon>Bacilli</taxon>
        <taxon>Bacillales</taxon>
        <taxon>Bacillaceae</taxon>
        <taxon>Aquibacillus</taxon>
    </lineage>
</organism>
<protein>
    <submittedName>
        <fullName evidence="1">KTSC domain-containing protein</fullName>
    </submittedName>
</protein>
<gene>
    <name evidence="1" type="ORF">NC799_01605</name>
</gene>
<evidence type="ECO:0000313" key="2">
    <source>
        <dbReference type="Proteomes" id="UP001145069"/>
    </source>
</evidence>